<keyword evidence="3 9" id="KW-0812">Transmembrane</keyword>
<name>A0A177WH06_BATDL</name>
<evidence type="ECO:0000256" key="2">
    <source>
        <dbReference type="ARBA" id="ARBA00022448"/>
    </source>
</evidence>
<feature type="domain" description="T-SNARE coiled-coil homology" evidence="10">
    <location>
        <begin position="15"/>
        <end position="77"/>
    </location>
</feature>
<reference evidence="11 12" key="1">
    <citation type="submission" date="2006-10" db="EMBL/GenBank/DDBJ databases">
        <title>The Genome Sequence of Batrachochytrium dendrobatidis JEL423.</title>
        <authorList>
            <consortium name="The Broad Institute Genome Sequencing Platform"/>
            <person name="Birren B."/>
            <person name="Lander E."/>
            <person name="Galagan J."/>
            <person name="Cuomo C."/>
            <person name="Devon K."/>
            <person name="Jaffe D."/>
            <person name="Butler J."/>
            <person name="Alvarez P."/>
            <person name="Gnerre S."/>
            <person name="Grabherr M."/>
            <person name="Kleber M."/>
            <person name="Mauceli E."/>
            <person name="Brockman W."/>
            <person name="Young S."/>
            <person name="LaButti K."/>
            <person name="Sykes S."/>
            <person name="DeCaprio D."/>
            <person name="Crawford M."/>
            <person name="Koehrsen M."/>
            <person name="Engels R."/>
            <person name="Montgomery P."/>
            <person name="Pearson M."/>
            <person name="Howarth C."/>
            <person name="Larson L."/>
            <person name="White J."/>
            <person name="O'Leary S."/>
            <person name="Kodira C."/>
            <person name="Zeng Q."/>
            <person name="Yandava C."/>
            <person name="Alvarado L."/>
            <person name="Longcore J."/>
            <person name="James T."/>
        </authorList>
    </citation>
    <scope>NUCLEOTIDE SEQUENCE [LARGE SCALE GENOMIC DNA]</scope>
    <source>
        <strain evidence="11 12">JEL423</strain>
    </source>
</reference>
<dbReference type="CDD" id="cd15853">
    <property type="entry name" value="SNARE_Bet1"/>
    <property type="match status" value="1"/>
</dbReference>
<evidence type="ECO:0000256" key="7">
    <source>
        <dbReference type="ARBA" id="ARBA00023136"/>
    </source>
</evidence>
<keyword evidence="2" id="KW-0813">Transport</keyword>
<evidence type="ECO:0000313" key="12">
    <source>
        <dbReference type="Proteomes" id="UP000077115"/>
    </source>
</evidence>
<dbReference type="Gene3D" id="1.20.5.110">
    <property type="match status" value="1"/>
</dbReference>
<dbReference type="GO" id="GO:0015031">
    <property type="term" value="P:protein transport"/>
    <property type="evidence" value="ECO:0007669"/>
    <property type="project" value="UniProtKB-KW"/>
</dbReference>
<feature type="transmembrane region" description="Helical" evidence="9">
    <location>
        <begin position="82"/>
        <end position="102"/>
    </location>
</feature>
<keyword evidence="6" id="KW-0333">Golgi apparatus</keyword>
<evidence type="ECO:0000256" key="9">
    <source>
        <dbReference type="SAM" id="Phobius"/>
    </source>
</evidence>
<dbReference type="VEuPathDB" id="FungiDB:BDEG_23258"/>
<dbReference type="SMART" id="SM00397">
    <property type="entry name" value="t_SNARE"/>
    <property type="match status" value="1"/>
</dbReference>
<sequence length="106" mass="12220">MSRRPYPVGPGVSTGVYDDENDGRATALAKQIGALKQVSLDISDELIYQQNLMDDMHNDFEKTGGILGQTMRRLKIMARSQTGGWMWMMMLFVFGVIFYIYWFRLK</sequence>
<dbReference type="Proteomes" id="UP000077115">
    <property type="component" value="Unassembled WGS sequence"/>
</dbReference>
<dbReference type="AlphaFoldDB" id="A0A177WH06"/>
<dbReference type="STRING" id="403673.A0A177WH06"/>
<dbReference type="GO" id="GO:0000139">
    <property type="term" value="C:Golgi membrane"/>
    <property type="evidence" value="ECO:0007669"/>
    <property type="project" value="UniProtKB-SubCell"/>
</dbReference>
<organism evidence="11 12">
    <name type="scientific">Batrachochytrium dendrobatidis (strain JEL423)</name>
    <dbReference type="NCBI Taxonomy" id="403673"/>
    <lineage>
        <taxon>Eukaryota</taxon>
        <taxon>Fungi</taxon>
        <taxon>Fungi incertae sedis</taxon>
        <taxon>Chytridiomycota</taxon>
        <taxon>Chytridiomycota incertae sedis</taxon>
        <taxon>Chytridiomycetes</taxon>
        <taxon>Rhizophydiales</taxon>
        <taxon>Rhizophydiales incertae sedis</taxon>
        <taxon>Batrachochytrium</taxon>
    </lineage>
</organism>
<proteinExistence type="predicted"/>
<gene>
    <name evidence="11" type="ORF">BDEG_23258</name>
</gene>
<evidence type="ECO:0000256" key="6">
    <source>
        <dbReference type="ARBA" id="ARBA00023034"/>
    </source>
</evidence>
<evidence type="ECO:0000256" key="3">
    <source>
        <dbReference type="ARBA" id="ARBA00022692"/>
    </source>
</evidence>
<comment type="subcellular location">
    <subcellularLocation>
        <location evidence="8">Endomembrane system</location>
        <topology evidence="8">Single-pass type IV membrane protein</topology>
    </subcellularLocation>
    <subcellularLocation>
        <location evidence="1">Golgi apparatus membrane</location>
    </subcellularLocation>
</comment>
<reference evidence="11 12" key="2">
    <citation type="submission" date="2016-05" db="EMBL/GenBank/DDBJ databases">
        <title>Lineage-specific infection strategies underlie the spectrum of fungal disease in amphibians.</title>
        <authorList>
            <person name="Cuomo C.A."/>
            <person name="Farrer R.A."/>
            <person name="James T."/>
            <person name="Longcore J."/>
            <person name="Birren B."/>
        </authorList>
    </citation>
    <scope>NUCLEOTIDE SEQUENCE [LARGE SCALE GENOMIC DNA]</scope>
    <source>
        <strain evidence="11 12">JEL423</strain>
    </source>
</reference>
<evidence type="ECO:0000259" key="10">
    <source>
        <dbReference type="PROSITE" id="PS50192"/>
    </source>
</evidence>
<keyword evidence="5 9" id="KW-1133">Transmembrane helix</keyword>
<dbReference type="OrthoDB" id="261831at2759"/>
<dbReference type="InterPro" id="IPR039899">
    <property type="entry name" value="BET1_SNARE"/>
</dbReference>
<dbReference type="PANTHER" id="PTHR12791">
    <property type="entry name" value="GOLGI SNARE BET1-RELATED"/>
    <property type="match status" value="1"/>
</dbReference>
<keyword evidence="7 9" id="KW-0472">Membrane</keyword>
<accession>A0A177WH06</accession>
<evidence type="ECO:0000256" key="1">
    <source>
        <dbReference type="ARBA" id="ARBA00004394"/>
    </source>
</evidence>
<dbReference type="InterPro" id="IPR000727">
    <property type="entry name" value="T_SNARE_dom"/>
</dbReference>
<dbReference type="PROSITE" id="PS50192">
    <property type="entry name" value="T_SNARE"/>
    <property type="match status" value="1"/>
</dbReference>
<evidence type="ECO:0000256" key="5">
    <source>
        <dbReference type="ARBA" id="ARBA00022989"/>
    </source>
</evidence>
<evidence type="ECO:0000313" key="11">
    <source>
        <dbReference type="EMBL" id="OAJ39409.1"/>
    </source>
</evidence>
<evidence type="ECO:0000256" key="4">
    <source>
        <dbReference type="ARBA" id="ARBA00022927"/>
    </source>
</evidence>
<evidence type="ECO:0000256" key="8">
    <source>
        <dbReference type="ARBA" id="ARBA00046280"/>
    </source>
</evidence>
<dbReference type="eggNOG" id="KOG3385">
    <property type="taxonomic scope" value="Eukaryota"/>
</dbReference>
<dbReference type="EMBL" id="DS022303">
    <property type="protein sequence ID" value="OAJ39409.1"/>
    <property type="molecule type" value="Genomic_DNA"/>
</dbReference>
<dbReference type="SUPFAM" id="SSF58038">
    <property type="entry name" value="SNARE fusion complex"/>
    <property type="match status" value="1"/>
</dbReference>
<protein>
    <recommendedName>
        <fullName evidence="10">t-SNARE coiled-coil homology domain-containing protein</fullName>
    </recommendedName>
</protein>
<keyword evidence="4" id="KW-0653">Protein transport</keyword>